<evidence type="ECO:0000313" key="2">
    <source>
        <dbReference type="Proteomes" id="UP001055072"/>
    </source>
</evidence>
<accession>A0ACB8TTX5</accession>
<dbReference type="EMBL" id="MU274930">
    <property type="protein sequence ID" value="KAI0085513.1"/>
    <property type="molecule type" value="Genomic_DNA"/>
</dbReference>
<organism evidence="1 2">
    <name type="scientific">Irpex rosettiformis</name>
    <dbReference type="NCBI Taxonomy" id="378272"/>
    <lineage>
        <taxon>Eukaryota</taxon>
        <taxon>Fungi</taxon>
        <taxon>Dikarya</taxon>
        <taxon>Basidiomycota</taxon>
        <taxon>Agaricomycotina</taxon>
        <taxon>Agaricomycetes</taxon>
        <taxon>Polyporales</taxon>
        <taxon>Irpicaceae</taxon>
        <taxon>Irpex</taxon>
    </lineage>
</organism>
<gene>
    <name evidence="1" type="ORF">BDY19DRAFT_996649</name>
</gene>
<evidence type="ECO:0000313" key="1">
    <source>
        <dbReference type="EMBL" id="KAI0085513.1"/>
    </source>
</evidence>
<proteinExistence type="predicted"/>
<comment type="caution">
    <text evidence="1">The sequence shown here is derived from an EMBL/GenBank/DDBJ whole genome shotgun (WGS) entry which is preliminary data.</text>
</comment>
<protein>
    <submittedName>
        <fullName evidence="1">Uncharacterized protein</fullName>
    </submittedName>
</protein>
<keyword evidence="2" id="KW-1185">Reference proteome</keyword>
<reference evidence="1" key="1">
    <citation type="journal article" date="2021" name="Environ. Microbiol.">
        <title>Gene family expansions and transcriptome signatures uncover fungal adaptations to wood decay.</title>
        <authorList>
            <person name="Hage H."/>
            <person name="Miyauchi S."/>
            <person name="Viragh M."/>
            <person name="Drula E."/>
            <person name="Min B."/>
            <person name="Chaduli D."/>
            <person name="Navarro D."/>
            <person name="Favel A."/>
            <person name="Norest M."/>
            <person name="Lesage-Meessen L."/>
            <person name="Balint B."/>
            <person name="Merenyi Z."/>
            <person name="de Eugenio L."/>
            <person name="Morin E."/>
            <person name="Martinez A.T."/>
            <person name="Baldrian P."/>
            <person name="Stursova M."/>
            <person name="Martinez M.J."/>
            <person name="Novotny C."/>
            <person name="Magnuson J.K."/>
            <person name="Spatafora J.W."/>
            <person name="Maurice S."/>
            <person name="Pangilinan J."/>
            <person name="Andreopoulos W."/>
            <person name="LaButti K."/>
            <person name="Hundley H."/>
            <person name="Na H."/>
            <person name="Kuo A."/>
            <person name="Barry K."/>
            <person name="Lipzen A."/>
            <person name="Henrissat B."/>
            <person name="Riley R."/>
            <person name="Ahrendt S."/>
            <person name="Nagy L.G."/>
            <person name="Grigoriev I.V."/>
            <person name="Martin F."/>
            <person name="Rosso M.N."/>
        </authorList>
    </citation>
    <scope>NUCLEOTIDE SEQUENCE</scope>
    <source>
        <strain evidence="1">CBS 384.51</strain>
    </source>
</reference>
<sequence length="913" mass="98389">MAPRPPQSSLPSSLSTPQLGLVSQGRFLAVSGSPSYPPVTGNNASGGLAPFRSFRNLLSFGPGKNTPGSSSGSSGSTAVTRSSIGGLRRPQNGDRIVSAPQLPPSKRQEDPPILSIELSHPVDEPSFDTRELRDRLGVEPGTPDSVAPSPISSSSSFHIPEQPLIISSDLSTIIEAETSRISSHLPSLDDLQGARRRVSPSTLASRPSSSDMQDSSFLDLSTTNVRKEVLAALSASDQKHEGWLNGVVVEDVEPPTNETHETPTDSSVTFNLSALDKDLADLLKSKRPAHIQAAALAGINAASPPLLTPPLTDGQRGSRTPSPRMTLQELGSPIRTPATVPNSPVSSTRYSKACSSLSRTTSLARPISSKPPPSTLARLGRSNSEKPSFFENRHPLPSPTKTEPPGRQSLQLPVTRTSPLLQEDTLPARPTSSDGTDPERRRTAISRLATPSRYLAAANNARASQRQPPPTTTSPSWGGGENTSPRSSGYGVTSTRRIDGHRLSFDKGDRRPLVRGRDRSTSLTESVPYNPSGLRSHELMGPRTAKVFAAAGLLDEDRESAGPSASRPGTRFGFSSSTRSDRDYRSQYAPSRAGFSEMGSSTSWGRRSGSISHTGTSSEMYSALGTPDSIMTPRTTYSVASTAPTSISVASSVQKHLETEIQRLEEKHSTETGALLNALADSQRTTRILREENTQLRDRVQSLQDEVAEVQEALHKFQFHTPPFATSTLPRTNPYRIAGRQPAEPARRPIPHSRLQSLLQPNPNDNNDNDQDKKLDIDLRRNPMPTTMPTMPMPTSSTLSPYSSHAHEPQQRRYSSSSSVFASLPSNMPMLLQEDGGSFAASPPSPVRQSLYSGHYRNASSGGNISPTTANFSMVTGSPRSLDLRSEHERLLGDMPSLDLHVEDYESHVFHDA</sequence>
<name>A0ACB8TTX5_9APHY</name>
<dbReference type="Proteomes" id="UP001055072">
    <property type="component" value="Unassembled WGS sequence"/>
</dbReference>